<name>R7YPR4_CONA1</name>
<evidence type="ECO:0000313" key="2">
    <source>
        <dbReference type="EMBL" id="EON63892.1"/>
    </source>
</evidence>
<feature type="compositionally biased region" description="Polar residues" evidence="1">
    <location>
        <begin position="133"/>
        <end position="144"/>
    </location>
</feature>
<feature type="compositionally biased region" description="Polar residues" evidence="1">
    <location>
        <begin position="1"/>
        <end position="11"/>
    </location>
</feature>
<sequence>MQYSSDGEQSYGSGGVDDEAGDADADTDPHLERILEESRRDAEETFRLHQEYENQYKTALELSAQTQRERDAQEAARPKLYYQFITRYACSHEVNRGYGEEPIERTADDEEWLIDDDYRRDCPDCTGAGSRGSPASQKTRNRQALQPPLVLGPRQTDTNPFGPAPPAEEYQHQDPNPRVKGKQRARAQPPLMEEAAGYQDVIDLEGGVGAMSFPGPAAPAPPRRGNLAGQSAAAQAQQQQGQRRRRPEGSGTIPQAPPPDYGT</sequence>
<dbReference type="OrthoDB" id="10577355at2759"/>
<dbReference type="GeneID" id="19900431"/>
<evidence type="ECO:0000256" key="1">
    <source>
        <dbReference type="SAM" id="MobiDB-lite"/>
    </source>
</evidence>
<feature type="compositionally biased region" description="Low complexity" evidence="1">
    <location>
        <begin position="223"/>
        <end position="241"/>
    </location>
</feature>
<reference evidence="3" key="1">
    <citation type="submission" date="2012-06" db="EMBL/GenBank/DDBJ databases">
        <title>The genome sequence of Coniosporium apollinis CBS 100218.</title>
        <authorList>
            <consortium name="The Broad Institute Genome Sequencing Platform"/>
            <person name="Cuomo C."/>
            <person name="Gorbushina A."/>
            <person name="Noack S."/>
            <person name="Walker B."/>
            <person name="Young S.K."/>
            <person name="Zeng Q."/>
            <person name="Gargeya S."/>
            <person name="Fitzgerald M."/>
            <person name="Haas B."/>
            <person name="Abouelleil A."/>
            <person name="Alvarado L."/>
            <person name="Arachchi H.M."/>
            <person name="Berlin A.M."/>
            <person name="Chapman S.B."/>
            <person name="Goldberg J."/>
            <person name="Griggs A."/>
            <person name="Gujja S."/>
            <person name="Hansen M."/>
            <person name="Howarth C."/>
            <person name="Imamovic A."/>
            <person name="Larimer J."/>
            <person name="McCowan C."/>
            <person name="Montmayeur A."/>
            <person name="Murphy C."/>
            <person name="Neiman D."/>
            <person name="Pearson M."/>
            <person name="Priest M."/>
            <person name="Roberts A."/>
            <person name="Saif S."/>
            <person name="Shea T."/>
            <person name="Sisk P."/>
            <person name="Sykes S."/>
            <person name="Wortman J."/>
            <person name="Nusbaum C."/>
            <person name="Birren B."/>
        </authorList>
    </citation>
    <scope>NUCLEOTIDE SEQUENCE [LARGE SCALE GENOMIC DNA]</scope>
    <source>
        <strain evidence="3">CBS 100218</strain>
    </source>
</reference>
<protein>
    <submittedName>
        <fullName evidence="2">Uncharacterized protein</fullName>
    </submittedName>
</protein>
<gene>
    <name evidence="2" type="ORF">W97_03120</name>
</gene>
<feature type="compositionally biased region" description="Basic and acidic residues" evidence="1">
    <location>
        <begin position="27"/>
        <end position="42"/>
    </location>
</feature>
<feature type="compositionally biased region" description="Acidic residues" evidence="1">
    <location>
        <begin position="16"/>
        <end position="26"/>
    </location>
</feature>
<feature type="compositionally biased region" description="Basic and acidic residues" evidence="1">
    <location>
        <begin position="95"/>
        <end position="106"/>
    </location>
</feature>
<dbReference type="HOGENOM" id="CLU_1057734_0_0_1"/>
<feature type="region of interest" description="Disordered" evidence="1">
    <location>
        <begin position="1"/>
        <end position="42"/>
    </location>
</feature>
<dbReference type="RefSeq" id="XP_007779209.1">
    <property type="nucleotide sequence ID" value="XM_007781019.1"/>
</dbReference>
<evidence type="ECO:0000313" key="3">
    <source>
        <dbReference type="Proteomes" id="UP000016924"/>
    </source>
</evidence>
<feature type="region of interest" description="Disordered" evidence="1">
    <location>
        <begin position="95"/>
        <end position="263"/>
    </location>
</feature>
<accession>R7YPR4</accession>
<dbReference type="AlphaFoldDB" id="R7YPR4"/>
<proteinExistence type="predicted"/>
<dbReference type="EMBL" id="JH767565">
    <property type="protein sequence ID" value="EON63892.1"/>
    <property type="molecule type" value="Genomic_DNA"/>
</dbReference>
<keyword evidence="3" id="KW-1185">Reference proteome</keyword>
<dbReference type="Proteomes" id="UP000016924">
    <property type="component" value="Unassembled WGS sequence"/>
</dbReference>
<organism evidence="2 3">
    <name type="scientific">Coniosporium apollinis (strain CBS 100218)</name>
    <name type="common">Rock-inhabiting black yeast</name>
    <dbReference type="NCBI Taxonomy" id="1168221"/>
    <lineage>
        <taxon>Eukaryota</taxon>
        <taxon>Fungi</taxon>
        <taxon>Dikarya</taxon>
        <taxon>Ascomycota</taxon>
        <taxon>Pezizomycotina</taxon>
        <taxon>Dothideomycetes</taxon>
        <taxon>Dothideomycetes incertae sedis</taxon>
        <taxon>Coniosporium</taxon>
    </lineage>
</organism>